<dbReference type="InterPro" id="IPR005479">
    <property type="entry name" value="CPAse_ATP-bd"/>
</dbReference>
<name>A0A4Z0C472_9BURK</name>
<dbReference type="InterPro" id="IPR050856">
    <property type="entry name" value="Biotin_carboxylase_complex"/>
</dbReference>
<dbReference type="OrthoDB" id="9803706at2"/>
<gene>
    <name evidence="10" type="ORF">EZ313_06720</name>
</gene>
<keyword evidence="11" id="KW-1185">Reference proteome</keyword>
<sequence>MGLRKILIANRGEIALRVLRTAHRLGYATVAVYSTADANAPHVRSADEAVCIGEPLPAQSYLDIAAILEAARKTGADAVHPGYGFLAENADFAQACRDAGLVFIGPLPAAILAMADKAGAKRLMTQAGVPCIPGYDGEEQSPARLRDEADRIGYPVMIKATAGGGGRGMRLVRGSSELDESLRSAQSEARHAFGNGTVILERAIEAPRHVEIQVFGDRHGNVVHLGERDCSVQRRHQKLIEEAPSPAVDAALREEMGAAAVAAAKAIGYEGAGTLEFLLDREGGFWFMEMNTRLQVEHPVTEALTGLDLVEWQVRVAAGEPLPLRQEQIRFEGHAIEVRLCAEDANDGFMPQSGTLHRWQPPQDLRVEHALAPGADIPPYYDSMIAKLVAHGRSRDEARRKLASGLNELVALGVTTNQALLARCLLHPAFARGEATTAFIAQHEQELLASPVAERSRARAIAAWLLVANANHASGALAPALPIDVRYQLGGETVHAEIAQTTPRRFDIRTGGLAHALECLDLRQAQASLVLDGVAHRLAYVRQARELWFHIAGGEPHHAVDRTLEPLSRGAAFNGDGRVRASMNGRVVALLVEPGERVSAGQPVITLEAMKMEHVHTAAADGIVAAVHAAAGEQVHAGRVLVELAP</sequence>
<keyword evidence="3 6" id="KW-0547">Nucleotide-binding</keyword>
<evidence type="ECO:0000256" key="5">
    <source>
        <dbReference type="ARBA" id="ARBA00023267"/>
    </source>
</evidence>
<dbReference type="GO" id="GO:0005524">
    <property type="term" value="F:ATP binding"/>
    <property type="evidence" value="ECO:0007669"/>
    <property type="project" value="UniProtKB-UniRule"/>
</dbReference>
<dbReference type="RefSeq" id="WP_135262420.1">
    <property type="nucleotide sequence ID" value="NZ_SMLM01000001.1"/>
</dbReference>
<evidence type="ECO:0000313" key="11">
    <source>
        <dbReference type="Proteomes" id="UP000298180"/>
    </source>
</evidence>
<dbReference type="Pfam" id="PF02785">
    <property type="entry name" value="Biotin_carb_C"/>
    <property type="match status" value="1"/>
</dbReference>
<keyword evidence="2" id="KW-0436">Ligase</keyword>
<feature type="domain" description="ATP-grasp" evidence="8">
    <location>
        <begin position="121"/>
        <end position="318"/>
    </location>
</feature>
<accession>A0A4Z0C472</accession>
<feature type="domain" description="Lipoyl-binding" evidence="7">
    <location>
        <begin position="570"/>
        <end position="645"/>
    </location>
</feature>
<dbReference type="InterPro" id="IPR016185">
    <property type="entry name" value="PreATP-grasp_dom_sf"/>
</dbReference>
<dbReference type="InterPro" id="IPR011761">
    <property type="entry name" value="ATP-grasp"/>
</dbReference>
<evidence type="ECO:0000259" key="9">
    <source>
        <dbReference type="PROSITE" id="PS50979"/>
    </source>
</evidence>
<evidence type="ECO:0000259" key="8">
    <source>
        <dbReference type="PROSITE" id="PS50975"/>
    </source>
</evidence>
<dbReference type="PROSITE" id="PS00867">
    <property type="entry name" value="CPSASE_2"/>
    <property type="match status" value="1"/>
</dbReference>
<keyword evidence="4 6" id="KW-0067">ATP-binding</keyword>
<evidence type="ECO:0000256" key="2">
    <source>
        <dbReference type="ARBA" id="ARBA00022598"/>
    </source>
</evidence>
<comment type="cofactor">
    <cofactor evidence="1">
        <name>biotin</name>
        <dbReference type="ChEBI" id="CHEBI:57586"/>
    </cofactor>
</comment>
<dbReference type="Gene3D" id="2.40.50.100">
    <property type="match status" value="1"/>
</dbReference>
<organism evidence="10 11">
    <name type="scientific">Ramlibacter henchirensis</name>
    <dbReference type="NCBI Taxonomy" id="204072"/>
    <lineage>
        <taxon>Bacteria</taxon>
        <taxon>Pseudomonadati</taxon>
        <taxon>Pseudomonadota</taxon>
        <taxon>Betaproteobacteria</taxon>
        <taxon>Burkholderiales</taxon>
        <taxon>Comamonadaceae</taxon>
        <taxon>Ramlibacter</taxon>
    </lineage>
</organism>
<keyword evidence="5" id="KW-0092">Biotin</keyword>
<dbReference type="Gene3D" id="3.30.470.20">
    <property type="entry name" value="ATP-grasp fold, B domain"/>
    <property type="match status" value="1"/>
</dbReference>
<reference evidence="10 11" key="1">
    <citation type="submission" date="2019-03" db="EMBL/GenBank/DDBJ databases">
        <title>Ramlibacter henchirensis DSM 14656, whole genome shotgun sequence.</title>
        <authorList>
            <person name="Zhang X."/>
            <person name="Feng G."/>
            <person name="Zhu H."/>
        </authorList>
    </citation>
    <scope>NUCLEOTIDE SEQUENCE [LARGE SCALE GENOMIC DNA]</scope>
    <source>
        <strain evidence="10 11">DSM 14656</strain>
    </source>
</reference>
<feature type="domain" description="Biotin carboxylation" evidence="9">
    <location>
        <begin position="2"/>
        <end position="445"/>
    </location>
</feature>
<dbReference type="SMART" id="SM00878">
    <property type="entry name" value="Biotin_carb_C"/>
    <property type="match status" value="1"/>
</dbReference>
<dbReference type="PANTHER" id="PTHR18866">
    <property type="entry name" value="CARBOXYLASE:PYRUVATE/ACETYL-COA/PROPIONYL-COA CARBOXYLASE"/>
    <property type="match status" value="1"/>
</dbReference>
<dbReference type="GO" id="GO:0016874">
    <property type="term" value="F:ligase activity"/>
    <property type="evidence" value="ECO:0007669"/>
    <property type="project" value="UniProtKB-KW"/>
</dbReference>
<evidence type="ECO:0000256" key="3">
    <source>
        <dbReference type="ARBA" id="ARBA00022741"/>
    </source>
</evidence>
<proteinExistence type="predicted"/>
<evidence type="ECO:0000259" key="7">
    <source>
        <dbReference type="PROSITE" id="PS50968"/>
    </source>
</evidence>
<dbReference type="InterPro" id="IPR005482">
    <property type="entry name" value="Biotin_COase_C"/>
</dbReference>
<dbReference type="InterPro" id="IPR005481">
    <property type="entry name" value="BC-like_N"/>
</dbReference>
<dbReference type="Pfam" id="PF00289">
    <property type="entry name" value="Biotin_carb_N"/>
    <property type="match status" value="1"/>
</dbReference>
<comment type="caution">
    <text evidence="10">The sequence shown here is derived from an EMBL/GenBank/DDBJ whole genome shotgun (WGS) entry which is preliminary data.</text>
</comment>
<dbReference type="PROSITE" id="PS50975">
    <property type="entry name" value="ATP_GRASP"/>
    <property type="match status" value="1"/>
</dbReference>
<evidence type="ECO:0000313" key="10">
    <source>
        <dbReference type="EMBL" id="TFZ06333.1"/>
    </source>
</evidence>
<dbReference type="PANTHER" id="PTHR18866:SF33">
    <property type="entry name" value="METHYLCROTONOYL-COA CARBOXYLASE SUBUNIT ALPHA, MITOCHONDRIAL-RELATED"/>
    <property type="match status" value="1"/>
</dbReference>
<dbReference type="InterPro" id="IPR011764">
    <property type="entry name" value="Biotin_carboxylation_dom"/>
</dbReference>
<dbReference type="InterPro" id="IPR011054">
    <property type="entry name" value="Rudment_hybrid_motif"/>
</dbReference>
<dbReference type="FunFam" id="3.30.1490.20:FF:000003">
    <property type="entry name" value="acetyl-CoA carboxylase isoform X1"/>
    <property type="match status" value="1"/>
</dbReference>
<dbReference type="CDD" id="cd06850">
    <property type="entry name" value="biotinyl_domain"/>
    <property type="match status" value="1"/>
</dbReference>
<dbReference type="FunFam" id="3.30.470.20:FF:000028">
    <property type="entry name" value="Methylcrotonoyl-CoA carboxylase subunit alpha, mitochondrial"/>
    <property type="match status" value="1"/>
</dbReference>
<dbReference type="FunFam" id="3.40.50.20:FF:000010">
    <property type="entry name" value="Propionyl-CoA carboxylase subunit alpha"/>
    <property type="match status" value="1"/>
</dbReference>
<evidence type="ECO:0000256" key="1">
    <source>
        <dbReference type="ARBA" id="ARBA00001953"/>
    </source>
</evidence>
<dbReference type="SUPFAM" id="SSF56059">
    <property type="entry name" value="Glutathione synthetase ATP-binding domain-like"/>
    <property type="match status" value="1"/>
</dbReference>
<dbReference type="SUPFAM" id="SSF51230">
    <property type="entry name" value="Single hybrid motif"/>
    <property type="match status" value="1"/>
</dbReference>
<dbReference type="Pfam" id="PF00364">
    <property type="entry name" value="Biotin_lipoyl"/>
    <property type="match status" value="1"/>
</dbReference>
<dbReference type="PROSITE" id="PS50968">
    <property type="entry name" value="BIOTINYL_LIPOYL"/>
    <property type="match status" value="1"/>
</dbReference>
<dbReference type="PROSITE" id="PS50979">
    <property type="entry name" value="BC"/>
    <property type="match status" value="1"/>
</dbReference>
<dbReference type="InterPro" id="IPR011053">
    <property type="entry name" value="Single_hybrid_motif"/>
</dbReference>
<dbReference type="AlphaFoldDB" id="A0A4Z0C472"/>
<dbReference type="NCBIfam" id="NF006367">
    <property type="entry name" value="PRK08591.1"/>
    <property type="match status" value="1"/>
</dbReference>
<dbReference type="GO" id="GO:0046872">
    <property type="term" value="F:metal ion binding"/>
    <property type="evidence" value="ECO:0007669"/>
    <property type="project" value="InterPro"/>
</dbReference>
<evidence type="ECO:0000256" key="6">
    <source>
        <dbReference type="PROSITE-ProRule" id="PRU00409"/>
    </source>
</evidence>
<dbReference type="SUPFAM" id="SSF51246">
    <property type="entry name" value="Rudiment single hybrid motif"/>
    <property type="match status" value="1"/>
</dbReference>
<dbReference type="Proteomes" id="UP000298180">
    <property type="component" value="Unassembled WGS sequence"/>
</dbReference>
<dbReference type="PROSITE" id="PS00866">
    <property type="entry name" value="CPSASE_1"/>
    <property type="match status" value="1"/>
</dbReference>
<dbReference type="EMBL" id="SMLM01000001">
    <property type="protein sequence ID" value="TFZ06333.1"/>
    <property type="molecule type" value="Genomic_DNA"/>
</dbReference>
<dbReference type="SUPFAM" id="SSF52440">
    <property type="entry name" value="PreATP-grasp domain"/>
    <property type="match status" value="1"/>
</dbReference>
<evidence type="ECO:0000256" key="4">
    <source>
        <dbReference type="ARBA" id="ARBA00022840"/>
    </source>
</evidence>
<dbReference type="Pfam" id="PF02786">
    <property type="entry name" value="CPSase_L_D2"/>
    <property type="match status" value="1"/>
</dbReference>
<dbReference type="InterPro" id="IPR000089">
    <property type="entry name" value="Biotin_lipoyl"/>
</dbReference>
<protein>
    <submittedName>
        <fullName evidence="10">Acetyl-CoA carboxylase biotin carboxylase subunit</fullName>
    </submittedName>
</protein>